<accession>A0A9D2KZ94</accession>
<name>A0A9D2KZ94_9FIRM</name>
<dbReference type="AlphaFoldDB" id="A0A9D2KZ94"/>
<evidence type="ECO:0000313" key="1">
    <source>
        <dbReference type="EMBL" id="HJA92084.1"/>
    </source>
</evidence>
<protein>
    <submittedName>
        <fullName evidence="1">N-acetyltransferase</fullName>
    </submittedName>
</protein>
<evidence type="ECO:0000313" key="2">
    <source>
        <dbReference type="Proteomes" id="UP000886858"/>
    </source>
</evidence>
<reference evidence="1" key="1">
    <citation type="journal article" date="2021" name="PeerJ">
        <title>Extensive microbial diversity within the chicken gut microbiome revealed by metagenomics and culture.</title>
        <authorList>
            <person name="Gilroy R."/>
            <person name="Ravi A."/>
            <person name="Getino M."/>
            <person name="Pursley I."/>
            <person name="Horton D.L."/>
            <person name="Alikhan N.F."/>
            <person name="Baker D."/>
            <person name="Gharbi K."/>
            <person name="Hall N."/>
            <person name="Watson M."/>
            <person name="Adriaenssens E.M."/>
            <person name="Foster-Nyarko E."/>
            <person name="Jarju S."/>
            <person name="Secka A."/>
            <person name="Antonio M."/>
            <person name="Oren A."/>
            <person name="Chaudhuri R.R."/>
            <person name="La Ragione R."/>
            <person name="Hildebrand F."/>
            <person name="Pallen M.J."/>
        </authorList>
    </citation>
    <scope>NUCLEOTIDE SEQUENCE</scope>
    <source>
        <strain evidence="1">CHK179-7159</strain>
    </source>
</reference>
<reference evidence="1" key="2">
    <citation type="submission" date="2021-04" db="EMBL/GenBank/DDBJ databases">
        <authorList>
            <person name="Gilroy R."/>
        </authorList>
    </citation>
    <scope>NUCLEOTIDE SEQUENCE</scope>
    <source>
        <strain evidence="1">CHK179-7159</strain>
    </source>
</reference>
<sequence>MIRRALPQELPAILRLYAEARSFMAKQGNPTQWGKSSPAQSVLEEDIRKKRLYVCVRNGRLCGVFAFPIGKDPTYQKLEDGSWISDSRYGTIHRLAGERTEKGIFEECLSWCRCRISHIRIDTHEDNRIMRHLIEKNGFSRRGIIHVADGSPRIAYEWEAGGGEKDAPA</sequence>
<dbReference type="Proteomes" id="UP000886858">
    <property type="component" value="Unassembled WGS sequence"/>
</dbReference>
<dbReference type="InterPro" id="IPR016181">
    <property type="entry name" value="Acyl_CoA_acyltransferase"/>
</dbReference>
<gene>
    <name evidence="1" type="ORF">H9717_03010</name>
</gene>
<comment type="caution">
    <text evidence="1">The sequence shown here is derived from an EMBL/GenBank/DDBJ whole genome shotgun (WGS) entry which is preliminary data.</text>
</comment>
<organism evidence="1 2">
    <name type="scientific">Candidatus Eisenbergiella merdipullorum</name>
    <dbReference type="NCBI Taxonomy" id="2838553"/>
    <lineage>
        <taxon>Bacteria</taxon>
        <taxon>Bacillati</taxon>
        <taxon>Bacillota</taxon>
        <taxon>Clostridia</taxon>
        <taxon>Lachnospirales</taxon>
        <taxon>Lachnospiraceae</taxon>
        <taxon>Eisenbergiella</taxon>
    </lineage>
</organism>
<dbReference type="EMBL" id="DWYY01000035">
    <property type="protein sequence ID" value="HJA92084.1"/>
    <property type="molecule type" value="Genomic_DNA"/>
</dbReference>
<proteinExistence type="predicted"/>
<dbReference type="Gene3D" id="3.40.630.30">
    <property type="match status" value="1"/>
</dbReference>
<dbReference type="SUPFAM" id="SSF55729">
    <property type="entry name" value="Acyl-CoA N-acyltransferases (Nat)"/>
    <property type="match status" value="1"/>
</dbReference>